<dbReference type="SUPFAM" id="SSF56672">
    <property type="entry name" value="DNA/RNA polymerases"/>
    <property type="match status" value="1"/>
</dbReference>
<gene>
    <name evidence="1" type="ORF">PHPALM_17950</name>
</gene>
<sequence length="99" mass="10919">MVSGEDNAHDPERLKALVELPLSVTGADQQQLMCAVGWFRDTLVDYGRMVKPLHDKLESVLSTVGSTRRLAAGVTLVWNEDERTAFQNIKQLIAGPALE</sequence>
<organism evidence="1 2">
    <name type="scientific">Phytophthora palmivora</name>
    <dbReference type="NCBI Taxonomy" id="4796"/>
    <lineage>
        <taxon>Eukaryota</taxon>
        <taxon>Sar</taxon>
        <taxon>Stramenopiles</taxon>
        <taxon>Oomycota</taxon>
        <taxon>Peronosporomycetes</taxon>
        <taxon>Peronosporales</taxon>
        <taxon>Peronosporaceae</taxon>
        <taxon>Phytophthora</taxon>
    </lineage>
</organism>
<dbReference type="AlphaFoldDB" id="A0A2P4XKZ0"/>
<dbReference type="InterPro" id="IPR043128">
    <property type="entry name" value="Rev_trsase/Diguanyl_cyclase"/>
</dbReference>
<protein>
    <submittedName>
        <fullName evidence="1">Uncharacterized protein</fullName>
    </submittedName>
</protein>
<dbReference type="Gene3D" id="3.30.70.270">
    <property type="match status" value="1"/>
</dbReference>
<dbReference type="InterPro" id="IPR043502">
    <property type="entry name" value="DNA/RNA_pol_sf"/>
</dbReference>
<comment type="caution">
    <text evidence="1">The sequence shown here is derived from an EMBL/GenBank/DDBJ whole genome shotgun (WGS) entry which is preliminary data.</text>
</comment>
<keyword evidence="2" id="KW-1185">Reference proteome</keyword>
<dbReference type="EMBL" id="NCKW01009693">
    <property type="protein sequence ID" value="POM66226.1"/>
    <property type="molecule type" value="Genomic_DNA"/>
</dbReference>
<evidence type="ECO:0000313" key="1">
    <source>
        <dbReference type="EMBL" id="POM66226.1"/>
    </source>
</evidence>
<proteinExistence type="predicted"/>
<dbReference type="OrthoDB" id="91026at2759"/>
<name>A0A2P4XKZ0_9STRA</name>
<dbReference type="Proteomes" id="UP000237271">
    <property type="component" value="Unassembled WGS sequence"/>
</dbReference>
<evidence type="ECO:0000313" key="2">
    <source>
        <dbReference type="Proteomes" id="UP000237271"/>
    </source>
</evidence>
<accession>A0A2P4XKZ0</accession>
<reference evidence="1 2" key="1">
    <citation type="journal article" date="2017" name="Genome Biol. Evol.">
        <title>Phytophthora megakarya and P. palmivora, closely related causal agents of cacao black pod rot, underwent increases in genome sizes and gene numbers by different mechanisms.</title>
        <authorList>
            <person name="Ali S.S."/>
            <person name="Shao J."/>
            <person name="Lary D.J."/>
            <person name="Kronmiller B."/>
            <person name="Shen D."/>
            <person name="Strem M.D."/>
            <person name="Amoako-Attah I."/>
            <person name="Akrofi A.Y."/>
            <person name="Begoude B.A."/>
            <person name="Ten Hoopen G.M."/>
            <person name="Coulibaly K."/>
            <person name="Kebe B.I."/>
            <person name="Melnick R.L."/>
            <person name="Guiltinan M.J."/>
            <person name="Tyler B.M."/>
            <person name="Meinhardt L.W."/>
            <person name="Bailey B.A."/>
        </authorList>
    </citation>
    <scope>NUCLEOTIDE SEQUENCE [LARGE SCALE GENOMIC DNA]</scope>
    <source>
        <strain evidence="2">sbr112.9</strain>
    </source>
</reference>